<evidence type="ECO:0008006" key="8">
    <source>
        <dbReference type="Google" id="ProtNLM"/>
    </source>
</evidence>
<dbReference type="Gene3D" id="3.90.550.10">
    <property type="entry name" value="Spore Coat Polysaccharide Biosynthesis Protein SpsA, Chain A"/>
    <property type="match status" value="1"/>
</dbReference>
<dbReference type="GO" id="GO:0000139">
    <property type="term" value="C:Golgi membrane"/>
    <property type="evidence" value="ECO:0007669"/>
    <property type="project" value="TreeGrafter"/>
</dbReference>
<dbReference type="InterPro" id="IPR008630">
    <property type="entry name" value="Glyco_trans_34"/>
</dbReference>
<evidence type="ECO:0000256" key="1">
    <source>
        <dbReference type="ARBA" id="ARBA00005664"/>
    </source>
</evidence>
<evidence type="ECO:0000313" key="7">
    <source>
        <dbReference type="Proteomes" id="UP001175261"/>
    </source>
</evidence>
<reference evidence="6" key="1">
    <citation type="submission" date="2022-10" db="EMBL/GenBank/DDBJ databases">
        <title>Determination and structural analysis of whole genome sequence of Sarocladium strictum F4-1.</title>
        <authorList>
            <person name="Hu L."/>
            <person name="Jiang Y."/>
        </authorList>
    </citation>
    <scope>NUCLEOTIDE SEQUENCE</scope>
    <source>
        <strain evidence="6">F4-1</strain>
    </source>
</reference>
<comment type="similarity">
    <text evidence="1">Belongs to the glycosyltransferase 34 family.</text>
</comment>
<name>A0AA39L3X7_SARSR</name>
<feature type="compositionally biased region" description="Basic and acidic residues" evidence="4">
    <location>
        <begin position="74"/>
        <end position="130"/>
    </location>
</feature>
<dbReference type="Proteomes" id="UP001175261">
    <property type="component" value="Unassembled WGS sequence"/>
</dbReference>
<keyword evidence="2" id="KW-0328">Glycosyltransferase</keyword>
<organism evidence="6 7">
    <name type="scientific">Sarocladium strictum</name>
    <name type="common">Black bundle disease fungus</name>
    <name type="synonym">Acremonium strictum</name>
    <dbReference type="NCBI Taxonomy" id="5046"/>
    <lineage>
        <taxon>Eukaryota</taxon>
        <taxon>Fungi</taxon>
        <taxon>Dikarya</taxon>
        <taxon>Ascomycota</taxon>
        <taxon>Pezizomycotina</taxon>
        <taxon>Sordariomycetes</taxon>
        <taxon>Hypocreomycetidae</taxon>
        <taxon>Hypocreales</taxon>
        <taxon>Sarocladiaceae</taxon>
        <taxon>Sarocladium</taxon>
    </lineage>
</organism>
<dbReference type="Pfam" id="PF05637">
    <property type="entry name" value="Glyco_transf_34"/>
    <property type="match status" value="1"/>
</dbReference>
<dbReference type="GO" id="GO:0016757">
    <property type="term" value="F:glycosyltransferase activity"/>
    <property type="evidence" value="ECO:0007669"/>
    <property type="project" value="UniProtKB-KW"/>
</dbReference>
<protein>
    <recommendedName>
        <fullName evidence="8">Nucleotide-diphospho-sugar transferase domain-containing protein</fullName>
    </recommendedName>
</protein>
<dbReference type="InterPro" id="IPR029044">
    <property type="entry name" value="Nucleotide-diphossugar_trans"/>
</dbReference>
<proteinExistence type="inferred from homology"/>
<evidence type="ECO:0000256" key="3">
    <source>
        <dbReference type="ARBA" id="ARBA00022679"/>
    </source>
</evidence>
<keyword evidence="5" id="KW-0732">Signal</keyword>
<feature type="chain" id="PRO_5041321835" description="Nucleotide-diphospho-sugar transferase domain-containing protein" evidence="5">
    <location>
        <begin position="28"/>
        <end position="480"/>
    </location>
</feature>
<evidence type="ECO:0000256" key="2">
    <source>
        <dbReference type="ARBA" id="ARBA00022676"/>
    </source>
</evidence>
<feature type="signal peptide" evidence="5">
    <location>
        <begin position="1"/>
        <end position="27"/>
    </location>
</feature>
<comment type="caution">
    <text evidence="6">The sequence shown here is derived from an EMBL/GenBank/DDBJ whole genome shotgun (WGS) entry which is preliminary data.</text>
</comment>
<dbReference type="AlphaFoldDB" id="A0AA39L3X7"/>
<gene>
    <name evidence="6" type="ORF">NLU13_8900</name>
</gene>
<evidence type="ECO:0000256" key="5">
    <source>
        <dbReference type="SAM" id="SignalP"/>
    </source>
</evidence>
<accession>A0AA39L3X7</accession>
<dbReference type="PANTHER" id="PTHR31306">
    <property type="entry name" value="ALPHA-1,6-MANNOSYLTRANSFERASE MNN11-RELATED"/>
    <property type="match status" value="1"/>
</dbReference>
<dbReference type="PANTHER" id="PTHR31306:SF3">
    <property type="entry name" value="NUCLEOTIDE-DIPHOSPHO-SUGAR TRANSFERASE DOMAIN-CONTAINING PROTEIN"/>
    <property type="match status" value="1"/>
</dbReference>
<dbReference type="EMBL" id="JAPDFR010000009">
    <property type="protein sequence ID" value="KAK0382984.1"/>
    <property type="molecule type" value="Genomic_DNA"/>
</dbReference>
<dbReference type="GO" id="GO:0006487">
    <property type="term" value="P:protein N-linked glycosylation"/>
    <property type="evidence" value="ECO:0007669"/>
    <property type="project" value="TreeGrafter"/>
</dbReference>
<evidence type="ECO:0000313" key="6">
    <source>
        <dbReference type="EMBL" id="KAK0382984.1"/>
    </source>
</evidence>
<feature type="region of interest" description="Disordered" evidence="4">
    <location>
        <begin position="34"/>
        <end position="146"/>
    </location>
</feature>
<keyword evidence="3" id="KW-0808">Transferase</keyword>
<keyword evidence="7" id="KW-1185">Reference proteome</keyword>
<evidence type="ECO:0000256" key="4">
    <source>
        <dbReference type="SAM" id="MobiDB-lite"/>
    </source>
</evidence>
<sequence>MGPIRSNRATLFVLAAVFFLAAFVGLAYHNVESWDLPTEGRPKPNVDVTDDGTLIETPKTDEKSAAPAAPAHDVIPEPEKAPKTEPEKAPETEPEKAPETNPEKAPETNPEKAPETKPEKAPETKPESAPKADSGLETSPQVPASEIEDEEALRQWYLKHVMKPTIGVDQSPWSDFGAFEYKLPEKKLWTKPLGKNFCIIDIDNRAWDKEGELWSDKFMSWDQDRRQKVHGLSLGILNHWLYSKIHGYKYYFVDFVAPTDRRASWAKPAIIREILKHHDACVFMDSDAVIHHLDIPFEWLMNYWGLHPSTNSFALAYDPKHPNNEDKFGGVYLNTGFIVLQNNKKSYEILDAWEECPEPGGKHPDCVDFRTNRPGKPTDQGGFGTYIRYDYPAPDIISLPCTEANGFPESHSGCDGKFIQHLWTGKTNWIKILIGKQLPGQFLELFHKKFIEEKPTFWIKDTDLKSLGEGKMGSDLAEGR</sequence>